<proteinExistence type="predicted"/>
<feature type="domain" description="MDMPI C-terminal" evidence="2">
    <location>
        <begin position="181"/>
        <end position="247"/>
    </location>
</feature>
<evidence type="ECO:0000259" key="2">
    <source>
        <dbReference type="Pfam" id="PF07398"/>
    </source>
</evidence>
<feature type="region of interest" description="Disordered" evidence="1">
    <location>
        <begin position="1"/>
        <end position="27"/>
    </location>
</feature>
<reference evidence="5" key="1">
    <citation type="journal article" date="2019" name="Int. J. Syst. Evol. Microbiol.">
        <title>The Global Catalogue of Microorganisms (GCM) 10K type strain sequencing project: providing services to taxonomists for standard genome sequencing and annotation.</title>
        <authorList>
            <consortium name="The Broad Institute Genomics Platform"/>
            <consortium name="The Broad Institute Genome Sequencing Center for Infectious Disease"/>
            <person name="Wu L."/>
            <person name="Ma J."/>
        </authorList>
    </citation>
    <scope>NUCLEOTIDE SEQUENCE [LARGE SCALE GENOMIC DNA]</scope>
    <source>
        <strain evidence="5">DFY41</strain>
    </source>
</reference>
<accession>A0ABW0BNN7</accession>
<dbReference type="SUPFAM" id="SSF55718">
    <property type="entry name" value="SCP-like"/>
    <property type="match status" value="1"/>
</dbReference>
<dbReference type="InterPro" id="IPR024344">
    <property type="entry name" value="MDMPI_metal-binding"/>
</dbReference>
<dbReference type="Pfam" id="PF11716">
    <property type="entry name" value="MDMPI_N"/>
    <property type="match status" value="1"/>
</dbReference>
<dbReference type="RefSeq" id="WP_378592294.1">
    <property type="nucleotide sequence ID" value="NZ_JBHSKD010000027.1"/>
</dbReference>
<dbReference type="InterPro" id="IPR034660">
    <property type="entry name" value="DinB/YfiT-like"/>
</dbReference>
<evidence type="ECO:0000259" key="3">
    <source>
        <dbReference type="Pfam" id="PF11716"/>
    </source>
</evidence>
<gene>
    <name evidence="4" type="ORF">ACFPGP_18255</name>
</gene>
<dbReference type="Proteomes" id="UP001596087">
    <property type="component" value="Unassembled WGS sequence"/>
</dbReference>
<keyword evidence="5" id="KW-1185">Reference proteome</keyword>
<evidence type="ECO:0000256" key="1">
    <source>
        <dbReference type="SAM" id="MobiDB-lite"/>
    </source>
</evidence>
<dbReference type="Gene3D" id="3.30.1050.20">
    <property type="match status" value="1"/>
</dbReference>
<dbReference type="EMBL" id="JBHSKD010000027">
    <property type="protein sequence ID" value="MFC5178628.1"/>
    <property type="molecule type" value="Genomic_DNA"/>
</dbReference>
<organism evidence="4 5">
    <name type="scientific">Nocardioides taihuensis</name>
    <dbReference type="NCBI Taxonomy" id="1835606"/>
    <lineage>
        <taxon>Bacteria</taxon>
        <taxon>Bacillati</taxon>
        <taxon>Actinomycetota</taxon>
        <taxon>Actinomycetes</taxon>
        <taxon>Propionibacteriales</taxon>
        <taxon>Nocardioidaceae</taxon>
        <taxon>Nocardioides</taxon>
    </lineage>
</organism>
<protein>
    <submittedName>
        <fullName evidence="4">Maleylpyruvate isomerase family mycothiol-dependent enzyme</fullName>
    </submittedName>
</protein>
<dbReference type="InterPro" id="IPR017517">
    <property type="entry name" value="Maleyloyr_isom"/>
</dbReference>
<dbReference type="InterPro" id="IPR010872">
    <property type="entry name" value="MDMPI_C-term_domain"/>
</dbReference>
<sequence length="259" mass="27260">MPPDTDARTHDPAHDPVRDPVRDQAHDPGRDLALLHEATNRLVRTVDGLEPEQWTGPSGLPGWTRAHVVAHLALNGEGLASALRGVVAGAQVPMYASQEARDGDIASLATAEQGELRDRLLAASSSYAEAAASVPAELWGTRIERTPGGRTFSAAAAVGMRWREVEIHHVDLDAGYERSSWTPELCTNVLGAMAKRGVGAESFTVRPLDLDGSWGYGDSPADGPTVTGSAADLAWWLTGRGSGDGVSSSTGTLPQVGAW</sequence>
<dbReference type="NCBIfam" id="TIGR03083">
    <property type="entry name" value="maleylpyruvate isomerase family mycothiol-dependent enzyme"/>
    <property type="match status" value="1"/>
</dbReference>
<evidence type="ECO:0000313" key="4">
    <source>
        <dbReference type="EMBL" id="MFC5178628.1"/>
    </source>
</evidence>
<dbReference type="InterPro" id="IPR036527">
    <property type="entry name" value="SCP2_sterol-bd_dom_sf"/>
</dbReference>
<keyword evidence="4" id="KW-0413">Isomerase</keyword>
<name>A0ABW0BNN7_9ACTN</name>
<dbReference type="Gene3D" id="1.20.120.450">
    <property type="entry name" value="dinb family like domain"/>
    <property type="match status" value="1"/>
</dbReference>
<comment type="caution">
    <text evidence="4">The sequence shown here is derived from an EMBL/GenBank/DDBJ whole genome shotgun (WGS) entry which is preliminary data.</text>
</comment>
<dbReference type="Pfam" id="PF07398">
    <property type="entry name" value="MDMPI_C"/>
    <property type="match status" value="1"/>
</dbReference>
<feature type="domain" description="Mycothiol-dependent maleylpyruvate isomerase metal-binding" evidence="3">
    <location>
        <begin position="35"/>
        <end position="172"/>
    </location>
</feature>
<dbReference type="GO" id="GO:0016853">
    <property type="term" value="F:isomerase activity"/>
    <property type="evidence" value="ECO:0007669"/>
    <property type="project" value="UniProtKB-KW"/>
</dbReference>
<evidence type="ECO:0000313" key="5">
    <source>
        <dbReference type="Proteomes" id="UP001596087"/>
    </source>
</evidence>
<dbReference type="SUPFAM" id="SSF109854">
    <property type="entry name" value="DinB/YfiT-like putative metalloenzymes"/>
    <property type="match status" value="1"/>
</dbReference>